<proteinExistence type="predicted"/>
<dbReference type="Proteomes" id="UP000011586">
    <property type="component" value="Unassembled WGS sequence"/>
</dbReference>
<evidence type="ECO:0000313" key="1">
    <source>
        <dbReference type="EMBL" id="ELZ45921.1"/>
    </source>
</evidence>
<keyword evidence="2" id="KW-1185">Reference proteome</keyword>
<dbReference type="AlphaFoldDB" id="M0EDP8"/>
<protein>
    <submittedName>
        <fullName evidence="1">Uncharacterized protein</fullName>
    </submittedName>
</protein>
<gene>
    <name evidence="1" type="ORF">C463_05805</name>
</gene>
<organism evidence="1 2">
    <name type="scientific">Halorubrum californiense DSM 19288</name>
    <dbReference type="NCBI Taxonomy" id="1227465"/>
    <lineage>
        <taxon>Archaea</taxon>
        <taxon>Methanobacteriati</taxon>
        <taxon>Methanobacteriota</taxon>
        <taxon>Stenosarchaea group</taxon>
        <taxon>Halobacteria</taxon>
        <taxon>Halobacteriales</taxon>
        <taxon>Haloferacaceae</taxon>
        <taxon>Halorubrum</taxon>
    </lineage>
</organism>
<reference evidence="1 2" key="1">
    <citation type="journal article" date="2014" name="PLoS Genet.">
        <title>Phylogenetically driven sequencing of extremely halophilic archaea reveals strategies for static and dynamic osmo-response.</title>
        <authorList>
            <person name="Becker E.A."/>
            <person name="Seitzer P.M."/>
            <person name="Tritt A."/>
            <person name="Larsen D."/>
            <person name="Krusor M."/>
            <person name="Yao A.I."/>
            <person name="Wu D."/>
            <person name="Madern D."/>
            <person name="Eisen J.A."/>
            <person name="Darling A.E."/>
            <person name="Facciotti M.T."/>
        </authorList>
    </citation>
    <scope>NUCLEOTIDE SEQUENCE [LARGE SCALE GENOMIC DNA]</scope>
    <source>
        <strain evidence="1 2">DSM 19288</strain>
    </source>
</reference>
<evidence type="ECO:0000313" key="2">
    <source>
        <dbReference type="Proteomes" id="UP000011586"/>
    </source>
</evidence>
<sequence>MQSWDGVPVLMHSDFLLALHIGFNENSEAIRDNIHLFYEQFYKTLNGGKMYHQDIDKEFFVHVTKDDVEPLFESIDDKMEESGLDITELREFLEEDIIPV</sequence>
<dbReference type="EMBL" id="AOJK01000025">
    <property type="protein sequence ID" value="ELZ45921.1"/>
    <property type="molecule type" value="Genomic_DNA"/>
</dbReference>
<accession>M0EDP8</accession>
<name>M0EDP8_9EURY</name>
<dbReference type="PATRIC" id="fig|1227465.4.peg.1137"/>
<comment type="caution">
    <text evidence="1">The sequence shown here is derived from an EMBL/GenBank/DDBJ whole genome shotgun (WGS) entry which is preliminary data.</text>
</comment>